<reference evidence="2" key="1">
    <citation type="journal article" date="2015" name="Nat. Genet.">
        <title>The genome and transcriptome of the zoonotic hookworm Ancylostoma ceylanicum identify infection-specific gene families.</title>
        <authorList>
            <person name="Schwarz E.M."/>
            <person name="Hu Y."/>
            <person name="Antoshechkin I."/>
            <person name="Miller M.M."/>
            <person name="Sternberg P.W."/>
            <person name="Aroian R.V."/>
        </authorList>
    </citation>
    <scope>NUCLEOTIDE SEQUENCE</scope>
    <source>
        <strain evidence="2">HY135</strain>
    </source>
</reference>
<proteinExistence type="predicted"/>
<dbReference type="EMBL" id="JARK01001351">
    <property type="protein sequence ID" value="EYC23325.1"/>
    <property type="molecule type" value="Genomic_DNA"/>
</dbReference>
<organism evidence="1 2">
    <name type="scientific">Ancylostoma ceylanicum</name>
    <dbReference type="NCBI Taxonomy" id="53326"/>
    <lineage>
        <taxon>Eukaryota</taxon>
        <taxon>Metazoa</taxon>
        <taxon>Ecdysozoa</taxon>
        <taxon>Nematoda</taxon>
        <taxon>Chromadorea</taxon>
        <taxon>Rhabditida</taxon>
        <taxon>Rhabditina</taxon>
        <taxon>Rhabditomorpha</taxon>
        <taxon>Strongyloidea</taxon>
        <taxon>Ancylostomatidae</taxon>
        <taxon>Ancylostomatinae</taxon>
        <taxon>Ancylostoma</taxon>
    </lineage>
</organism>
<name>A0A016V792_9BILA</name>
<gene>
    <name evidence="1" type="primary">Acey_s0015.g2591</name>
    <name evidence="1" type="ORF">Y032_0015g2591</name>
</gene>
<protein>
    <submittedName>
        <fullName evidence="1">Uncharacterized protein</fullName>
    </submittedName>
</protein>
<dbReference type="AlphaFoldDB" id="A0A016V792"/>
<evidence type="ECO:0000313" key="1">
    <source>
        <dbReference type="EMBL" id="EYC23325.1"/>
    </source>
</evidence>
<sequence>MANLLSFPSHSGLSPGNSAIFCKRAKAVATKTPFHGGFVKIYRCVRLRCSTKHRNSVKTVKAKFPWVMPLSS</sequence>
<dbReference type="Proteomes" id="UP000024635">
    <property type="component" value="Unassembled WGS sequence"/>
</dbReference>
<accession>A0A016V792</accession>
<evidence type="ECO:0000313" key="2">
    <source>
        <dbReference type="Proteomes" id="UP000024635"/>
    </source>
</evidence>
<comment type="caution">
    <text evidence="1">The sequence shown here is derived from an EMBL/GenBank/DDBJ whole genome shotgun (WGS) entry which is preliminary data.</text>
</comment>
<keyword evidence="2" id="KW-1185">Reference proteome</keyword>